<protein>
    <submittedName>
        <fullName evidence="1">Hexokinase family member</fullName>
    </submittedName>
</protein>
<reference evidence="1" key="1">
    <citation type="submission" date="2022-04" db="EMBL/GenBank/DDBJ databases">
        <title>Chromosome-scale genome assembly of Holotrichia oblita Faldermann.</title>
        <authorList>
            <person name="Rongchong L."/>
        </authorList>
    </citation>
    <scope>NUCLEOTIDE SEQUENCE</scope>
    <source>
        <strain evidence="1">81SQS9</strain>
    </source>
</reference>
<comment type="caution">
    <text evidence="1">The sequence shown here is derived from an EMBL/GenBank/DDBJ whole genome shotgun (WGS) entry which is preliminary data.</text>
</comment>
<name>A0ACB9TD70_HOLOL</name>
<sequence length="329" mass="35904">MSAIHFLVSGLMKFPLNKIDGRIHLGKFTENPGGVARNIVDAMSKLNSDPVFISAVGEDIPSKLILSTLPPNATRYIQIVPNSSTAQCDVVFDSKGECQLLLGDMEIHKKITPDLIKSNEDVIKNSALLILDGNLTIEAFGTALELAKKHEIPVFFEPTDVVISEKPFKTPHWKAIKFISPNVNELKHIAKILNISIPDHSRALNIEEISCIAKLLAQHIDNIIVTLGARGVVIARYADSSTNLLTTKKDKLQVRHYPVDVVQKIVNVSGAGDCLASALMSSMLRGLSEEQCIAVGFQAALSALQVPAAVPDKLEVNWFVQKVNYVTIV</sequence>
<evidence type="ECO:0000313" key="1">
    <source>
        <dbReference type="EMBL" id="KAI4464702.1"/>
    </source>
</evidence>
<dbReference type="EMBL" id="CM043017">
    <property type="protein sequence ID" value="KAI4464702.1"/>
    <property type="molecule type" value="Genomic_DNA"/>
</dbReference>
<organism evidence="1 2">
    <name type="scientific">Holotrichia oblita</name>
    <name type="common">Chafer beetle</name>
    <dbReference type="NCBI Taxonomy" id="644536"/>
    <lineage>
        <taxon>Eukaryota</taxon>
        <taxon>Metazoa</taxon>
        <taxon>Ecdysozoa</taxon>
        <taxon>Arthropoda</taxon>
        <taxon>Hexapoda</taxon>
        <taxon>Insecta</taxon>
        <taxon>Pterygota</taxon>
        <taxon>Neoptera</taxon>
        <taxon>Endopterygota</taxon>
        <taxon>Coleoptera</taxon>
        <taxon>Polyphaga</taxon>
        <taxon>Scarabaeiformia</taxon>
        <taxon>Scarabaeidae</taxon>
        <taxon>Melolonthinae</taxon>
        <taxon>Holotrichia</taxon>
    </lineage>
</organism>
<accession>A0ACB9TD70</accession>
<dbReference type="Proteomes" id="UP001056778">
    <property type="component" value="Chromosome 3"/>
</dbReference>
<gene>
    <name evidence="1" type="ORF">MML48_3g00010620</name>
</gene>
<evidence type="ECO:0000313" key="2">
    <source>
        <dbReference type="Proteomes" id="UP001056778"/>
    </source>
</evidence>
<proteinExistence type="predicted"/>
<keyword evidence="2" id="KW-1185">Reference proteome</keyword>